<dbReference type="PANTHER" id="PTHR13847:SF260">
    <property type="entry name" value="FAD DEPENDENT OXIDOREDUCTASE DOMAIN-CONTAINING PROTEIN"/>
    <property type="match status" value="1"/>
</dbReference>
<name>A0A6A5U5X5_9PLEO</name>
<proteinExistence type="predicted"/>
<dbReference type="Pfam" id="PF01266">
    <property type="entry name" value="DAO"/>
    <property type="match status" value="1"/>
</dbReference>
<dbReference type="InterPro" id="IPR036188">
    <property type="entry name" value="FAD/NAD-bd_sf"/>
</dbReference>
<gene>
    <name evidence="2" type="ORF">CC80DRAFT_544541</name>
</gene>
<evidence type="ECO:0000259" key="1">
    <source>
        <dbReference type="Pfam" id="PF01266"/>
    </source>
</evidence>
<feature type="domain" description="FAD dependent oxidoreductase" evidence="1">
    <location>
        <begin position="226"/>
        <end position="338"/>
    </location>
</feature>
<dbReference type="OrthoDB" id="429143at2759"/>
<evidence type="ECO:0000313" key="2">
    <source>
        <dbReference type="EMBL" id="KAF1960078.1"/>
    </source>
</evidence>
<protein>
    <recommendedName>
        <fullName evidence="1">FAD dependent oxidoreductase domain-containing protein</fullName>
    </recommendedName>
</protein>
<sequence>MIGKFGTEDERKQKFGGTGLENKIVVARGENASHRLEARELCSGATGRNAGHYKPDQWRHFAKFEQAYGQEQAIKIMNNEAATWRTLVSYVEEINVDRDLWVGETLDVPLDDSVAKIAREVFERYRDLGGKVDHISVARDPTEAARRSRIKNAKACYLSQASTLQPWKLTAHVMRNNIAKSVNLQTYTVAKSVTESTSSSLIPPRAFSGSNSFKNSYGVLLPDGGLFSINPRYTADGILMFGGSNPGQKLLDQWVGAHPENCINDGLSRVKIVTEGVREFVEENFEGWKDAEFGPGEAFDYGWSGIIALSSDGVPYVGELPGKPGQWICAGHHGHGMARIFTATPGLVRLMNDEPWSATGLPEVYQMTPERLDRLQKSSKETPKVAIV</sequence>
<dbReference type="Gene3D" id="3.50.50.60">
    <property type="entry name" value="FAD/NAD(P)-binding domain"/>
    <property type="match status" value="2"/>
</dbReference>
<dbReference type="GO" id="GO:0005737">
    <property type="term" value="C:cytoplasm"/>
    <property type="evidence" value="ECO:0007669"/>
    <property type="project" value="TreeGrafter"/>
</dbReference>
<dbReference type="AlphaFoldDB" id="A0A6A5U5X5"/>
<evidence type="ECO:0000313" key="3">
    <source>
        <dbReference type="Proteomes" id="UP000800035"/>
    </source>
</evidence>
<dbReference type="EMBL" id="ML976983">
    <property type="protein sequence ID" value="KAF1960078.1"/>
    <property type="molecule type" value="Genomic_DNA"/>
</dbReference>
<dbReference type="Gene3D" id="3.30.9.10">
    <property type="entry name" value="D-Amino Acid Oxidase, subunit A, domain 2"/>
    <property type="match status" value="2"/>
</dbReference>
<dbReference type="InterPro" id="IPR006076">
    <property type="entry name" value="FAD-dep_OxRdtase"/>
</dbReference>
<accession>A0A6A5U5X5</accession>
<dbReference type="Proteomes" id="UP000800035">
    <property type="component" value="Unassembled WGS sequence"/>
</dbReference>
<dbReference type="SUPFAM" id="SSF51905">
    <property type="entry name" value="FAD/NAD(P)-binding domain"/>
    <property type="match status" value="1"/>
</dbReference>
<keyword evidence="3" id="KW-1185">Reference proteome</keyword>
<dbReference type="PANTHER" id="PTHR13847">
    <property type="entry name" value="SARCOSINE DEHYDROGENASE-RELATED"/>
    <property type="match status" value="1"/>
</dbReference>
<reference evidence="2" key="1">
    <citation type="journal article" date="2020" name="Stud. Mycol.">
        <title>101 Dothideomycetes genomes: a test case for predicting lifestyles and emergence of pathogens.</title>
        <authorList>
            <person name="Haridas S."/>
            <person name="Albert R."/>
            <person name="Binder M."/>
            <person name="Bloem J."/>
            <person name="Labutti K."/>
            <person name="Salamov A."/>
            <person name="Andreopoulos B."/>
            <person name="Baker S."/>
            <person name="Barry K."/>
            <person name="Bills G."/>
            <person name="Bluhm B."/>
            <person name="Cannon C."/>
            <person name="Castanera R."/>
            <person name="Culley D."/>
            <person name="Daum C."/>
            <person name="Ezra D."/>
            <person name="Gonzalez J."/>
            <person name="Henrissat B."/>
            <person name="Kuo A."/>
            <person name="Liang C."/>
            <person name="Lipzen A."/>
            <person name="Lutzoni F."/>
            <person name="Magnuson J."/>
            <person name="Mondo S."/>
            <person name="Nolan M."/>
            <person name="Ohm R."/>
            <person name="Pangilinan J."/>
            <person name="Park H.-J."/>
            <person name="Ramirez L."/>
            <person name="Alfaro M."/>
            <person name="Sun H."/>
            <person name="Tritt A."/>
            <person name="Yoshinaga Y."/>
            <person name="Zwiers L.-H."/>
            <person name="Turgeon B."/>
            <person name="Goodwin S."/>
            <person name="Spatafora J."/>
            <person name="Crous P."/>
            <person name="Grigoriev I."/>
        </authorList>
    </citation>
    <scope>NUCLEOTIDE SEQUENCE</scope>
    <source>
        <strain evidence="2">CBS 675.92</strain>
    </source>
</reference>
<organism evidence="2 3">
    <name type="scientific">Byssothecium circinans</name>
    <dbReference type="NCBI Taxonomy" id="147558"/>
    <lineage>
        <taxon>Eukaryota</taxon>
        <taxon>Fungi</taxon>
        <taxon>Dikarya</taxon>
        <taxon>Ascomycota</taxon>
        <taxon>Pezizomycotina</taxon>
        <taxon>Dothideomycetes</taxon>
        <taxon>Pleosporomycetidae</taxon>
        <taxon>Pleosporales</taxon>
        <taxon>Massarineae</taxon>
        <taxon>Massarinaceae</taxon>
        <taxon>Byssothecium</taxon>
    </lineage>
</organism>